<reference evidence="1" key="1">
    <citation type="submission" date="2020-10" db="EMBL/GenBank/DDBJ databases">
        <authorList>
            <person name="Gilroy R."/>
        </authorList>
    </citation>
    <scope>NUCLEOTIDE SEQUENCE</scope>
    <source>
        <strain evidence="1">2889</strain>
    </source>
</reference>
<comment type="caution">
    <text evidence="1">The sequence shown here is derived from an EMBL/GenBank/DDBJ whole genome shotgun (WGS) entry which is preliminary data.</text>
</comment>
<dbReference type="EMBL" id="JADIMZ010000108">
    <property type="protein sequence ID" value="MBO8433072.1"/>
    <property type="molecule type" value="Genomic_DNA"/>
</dbReference>
<proteinExistence type="predicted"/>
<dbReference type="AlphaFoldDB" id="A0A9D9H2S4"/>
<accession>A0A9D9H2S4</accession>
<name>A0A9D9H2S4_9BACT</name>
<protein>
    <submittedName>
        <fullName evidence="1">Uncharacterized protein</fullName>
    </submittedName>
</protein>
<gene>
    <name evidence="1" type="ORF">IAB08_07250</name>
</gene>
<evidence type="ECO:0000313" key="1">
    <source>
        <dbReference type="EMBL" id="MBO8433072.1"/>
    </source>
</evidence>
<evidence type="ECO:0000313" key="2">
    <source>
        <dbReference type="Proteomes" id="UP000823612"/>
    </source>
</evidence>
<dbReference type="Proteomes" id="UP000823612">
    <property type="component" value="Unassembled WGS sequence"/>
</dbReference>
<sequence>MDAKTLVDYQVLHGQNEVVEALMKNDESLWEQLPEDAEILEWWLVSPWLAEWLLRSGECVLEAYGSSWWGRQTSGQAIWMDAVIQEIARSFM</sequence>
<organism evidence="1 2">
    <name type="scientific">Candidatus Pullibacteroides excrementavium</name>
    <dbReference type="NCBI Taxonomy" id="2840905"/>
    <lineage>
        <taxon>Bacteria</taxon>
        <taxon>Pseudomonadati</taxon>
        <taxon>Bacteroidota</taxon>
        <taxon>Bacteroidia</taxon>
        <taxon>Bacteroidales</taxon>
        <taxon>Candidatus Pullibacteroides</taxon>
    </lineage>
</organism>
<reference evidence="1" key="2">
    <citation type="journal article" date="2021" name="PeerJ">
        <title>Extensive microbial diversity within the chicken gut microbiome revealed by metagenomics and culture.</title>
        <authorList>
            <person name="Gilroy R."/>
            <person name="Ravi A."/>
            <person name="Getino M."/>
            <person name="Pursley I."/>
            <person name="Horton D.L."/>
            <person name="Alikhan N.F."/>
            <person name="Baker D."/>
            <person name="Gharbi K."/>
            <person name="Hall N."/>
            <person name="Watson M."/>
            <person name="Adriaenssens E.M."/>
            <person name="Foster-Nyarko E."/>
            <person name="Jarju S."/>
            <person name="Secka A."/>
            <person name="Antonio M."/>
            <person name="Oren A."/>
            <person name="Chaudhuri R.R."/>
            <person name="La Ragione R."/>
            <person name="Hildebrand F."/>
            <person name="Pallen M.J."/>
        </authorList>
    </citation>
    <scope>NUCLEOTIDE SEQUENCE</scope>
    <source>
        <strain evidence="1">2889</strain>
    </source>
</reference>